<dbReference type="KEGG" id="foo:CGC45_02250"/>
<name>A0A345JQ91_9GAMM</name>
<dbReference type="InterPro" id="IPR029063">
    <property type="entry name" value="SAM-dependent_MTases_sf"/>
</dbReference>
<protein>
    <submittedName>
        <fullName evidence="2">tRNA U-34 5-methylaminomethyl-2-thiouridine biosynthesis protein</fullName>
    </submittedName>
</protein>
<evidence type="ECO:0000313" key="2">
    <source>
        <dbReference type="EMBL" id="AXH29487.1"/>
    </source>
</evidence>
<dbReference type="Proteomes" id="UP000253862">
    <property type="component" value="Chromosome"/>
</dbReference>
<dbReference type="PANTHER" id="PTHR39963:SF1">
    <property type="entry name" value="MNMC-LIKE METHYLTRANSFERASE DOMAIN-CONTAINING PROTEIN"/>
    <property type="match status" value="1"/>
</dbReference>
<keyword evidence="3" id="KW-1185">Reference proteome</keyword>
<organism evidence="2 3">
    <name type="scientific">Francisella opportunistica</name>
    <dbReference type="NCBI Taxonomy" id="2016517"/>
    <lineage>
        <taxon>Bacteria</taxon>
        <taxon>Pseudomonadati</taxon>
        <taxon>Pseudomonadota</taxon>
        <taxon>Gammaproteobacteria</taxon>
        <taxon>Thiotrichales</taxon>
        <taxon>Francisellaceae</taxon>
        <taxon>Francisella</taxon>
    </lineage>
</organism>
<reference evidence="2 3" key="1">
    <citation type="submission" date="2017-07" db="EMBL/GenBank/DDBJ databases">
        <title>Complete genome sequences and comparative analysis of the novel pathogen Francisella opportunistica.</title>
        <authorList>
            <person name="Dietrich E.A."/>
            <person name="Kingry L.C."/>
            <person name="Petersen J.M."/>
        </authorList>
    </citation>
    <scope>NUCLEOTIDE SEQUENCE [LARGE SCALE GENOMIC DNA]</scope>
    <source>
        <strain evidence="2 3">14-2155</strain>
    </source>
</reference>
<evidence type="ECO:0000313" key="3">
    <source>
        <dbReference type="Proteomes" id="UP000253862"/>
    </source>
</evidence>
<dbReference type="AlphaFoldDB" id="A0A345JQ91"/>
<dbReference type="EMBL" id="CP022375">
    <property type="protein sequence ID" value="AXH29487.1"/>
    <property type="molecule type" value="Genomic_DNA"/>
</dbReference>
<dbReference type="RefSeq" id="WP_071628773.1">
    <property type="nucleotide sequence ID" value="NZ_CP022375.1"/>
</dbReference>
<dbReference type="InterPro" id="IPR047785">
    <property type="entry name" value="tRNA_MNMC2"/>
</dbReference>
<dbReference type="NCBIfam" id="NF033855">
    <property type="entry name" value="tRNA_MNMC2"/>
    <property type="match status" value="1"/>
</dbReference>
<dbReference type="GO" id="GO:0004808">
    <property type="term" value="F:tRNA (5-methylaminomethyl-2-thiouridylate)(34)-methyltransferase activity"/>
    <property type="evidence" value="ECO:0007669"/>
    <property type="project" value="InterPro"/>
</dbReference>
<dbReference type="GO" id="GO:0016645">
    <property type="term" value="F:oxidoreductase activity, acting on the CH-NH group of donors"/>
    <property type="evidence" value="ECO:0007669"/>
    <property type="project" value="InterPro"/>
</dbReference>
<sequence length="228" mass="26651">MEFAKIIWEKNTPKSVSFDDFYFSTQSGIQESIYNFLVHNSLQQRFSQLQKNQYFRICETGFGSGLNFILTMNLWHKYACKDSQLEFISFEKFPIALNDLGEILKSFDELDGYQNFLEQYNPIEGLNIYKFDNINLKLIIDDVNNINHYNLPFIDAWFLDGFAPNKNSCMWSDNLFENISKLCHNGSSFATFTASSKVRKALHNQGFEIKKDKGFGNKREMMYGVFRA</sequence>
<feature type="domain" description="MnmC-like methyltransferase" evidence="1">
    <location>
        <begin position="117"/>
        <end position="225"/>
    </location>
</feature>
<dbReference type="InterPro" id="IPR008471">
    <property type="entry name" value="MnmC-like_methylTransf"/>
</dbReference>
<proteinExistence type="predicted"/>
<dbReference type="OrthoDB" id="9786494at2"/>
<evidence type="ECO:0000259" key="1">
    <source>
        <dbReference type="Pfam" id="PF05430"/>
    </source>
</evidence>
<dbReference type="PANTHER" id="PTHR39963">
    <property type="entry name" value="SLL0983 PROTEIN"/>
    <property type="match status" value="1"/>
</dbReference>
<accession>A0A345JQ91</accession>
<gene>
    <name evidence="2" type="ORF">CGC43_02275</name>
</gene>
<dbReference type="Pfam" id="PF05430">
    <property type="entry name" value="Methyltransf_30"/>
    <property type="match status" value="1"/>
</dbReference>
<dbReference type="Gene3D" id="3.40.50.150">
    <property type="entry name" value="Vaccinia Virus protein VP39"/>
    <property type="match status" value="1"/>
</dbReference>